<dbReference type="CDD" id="cd11055">
    <property type="entry name" value="CYP3A-like"/>
    <property type="match status" value="1"/>
</dbReference>
<evidence type="ECO:0000256" key="1">
    <source>
        <dbReference type="ARBA" id="ARBA00001971"/>
    </source>
</evidence>
<dbReference type="InterPro" id="IPR017972">
    <property type="entry name" value="Cyt_P450_CS"/>
</dbReference>
<comment type="caution">
    <text evidence="17">The sequence shown here is derived from an EMBL/GenBank/DDBJ whole genome shotgun (WGS) entry which is preliminary data.</text>
</comment>
<evidence type="ECO:0000256" key="13">
    <source>
        <dbReference type="ARBA" id="ARBA00043906"/>
    </source>
</evidence>
<evidence type="ECO:0000256" key="3">
    <source>
        <dbReference type="ARBA" id="ARBA00004406"/>
    </source>
</evidence>
<keyword evidence="10 14" id="KW-0408">Iron</keyword>
<keyword evidence="18" id="KW-1185">Reference proteome</keyword>
<dbReference type="InterPro" id="IPR050705">
    <property type="entry name" value="Cytochrome_P450_3A"/>
</dbReference>
<dbReference type="InterPro" id="IPR001128">
    <property type="entry name" value="Cyt_P450"/>
</dbReference>
<evidence type="ECO:0000256" key="15">
    <source>
        <dbReference type="RuleBase" id="RU000461"/>
    </source>
</evidence>
<dbReference type="Gene3D" id="1.10.630.10">
    <property type="entry name" value="Cytochrome P450"/>
    <property type="match status" value="1"/>
</dbReference>
<sequence>MIQYFLSDYSSCVLLLVISLAAFAFLRWKQVTYSVFKAANIPGPEPIPIFGNAWNIWKKVLPEYDQQLYQKYGKIFGTFDGATPVINIAEPDIIRNIFVKDFDHFINRRNFSVKNRIFRKFITIAVDREWKAIRAAISPAFSSGKIKRMSVIMEECSRRLVSSLKESIAKGDGIFEAKNEFGTYTMDVIASCCFGVDIKGEGENSSKFVDYASFLFGPNLTSSPLAIIPFILPWLGRYTFGKMIKLKQWQFFISITEALVKQRAHSNISYNDFIEMSLEAASETAKKGLLNSEEVQEIVIAQSLLFFLAGYDTTGTTLTLTAYSLALNQKVQDKLREEVMNKLDENNGVLDHNVANSIEYIDQIINEVLRLYPPAIRVERLCNKAITYDKLHIPKGMIVNIPLYPLHRDPQYFPNPEKFDPDRFSPDRKRIIHPNAFMPFGSGPRNCVGMRFALEEIRLALCAIIKEFRIELSEKTEVPITFPKGFSGLLQPRNVFLKLELLE</sequence>
<evidence type="ECO:0000256" key="10">
    <source>
        <dbReference type="ARBA" id="ARBA00023004"/>
    </source>
</evidence>
<dbReference type="PRINTS" id="PR00385">
    <property type="entry name" value="P450"/>
</dbReference>
<organism evidence="17 18">
    <name type="scientific">Artemia franciscana</name>
    <name type="common">Brine shrimp</name>
    <name type="synonym">Artemia sanfranciscana</name>
    <dbReference type="NCBI Taxonomy" id="6661"/>
    <lineage>
        <taxon>Eukaryota</taxon>
        <taxon>Metazoa</taxon>
        <taxon>Ecdysozoa</taxon>
        <taxon>Arthropoda</taxon>
        <taxon>Crustacea</taxon>
        <taxon>Branchiopoda</taxon>
        <taxon>Anostraca</taxon>
        <taxon>Artemiidae</taxon>
        <taxon>Artemia</taxon>
    </lineage>
</organism>
<evidence type="ECO:0000256" key="9">
    <source>
        <dbReference type="ARBA" id="ARBA00023002"/>
    </source>
</evidence>
<evidence type="ECO:0008006" key="19">
    <source>
        <dbReference type="Google" id="ProtNLM"/>
    </source>
</evidence>
<dbReference type="Proteomes" id="UP001187531">
    <property type="component" value="Unassembled WGS sequence"/>
</dbReference>
<dbReference type="Pfam" id="PF00067">
    <property type="entry name" value="p450"/>
    <property type="match status" value="1"/>
</dbReference>
<evidence type="ECO:0000256" key="8">
    <source>
        <dbReference type="ARBA" id="ARBA00022848"/>
    </source>
</evidence>
<comment type="similarity">
    <text evidence="4 15">Belongs to the cytochrome P450 family.</text>
</comment>
<evidence type="ECO:0000313" key="18">
    <source>
        <dbReference type="Proteomes" id="UP001187531"/>
    </source>
</evidence>
<keyword evidence="16" id="KW-0812">Transmembrane</keyword>
<dbReference type="SUPFAM" id="SSF48264">
    <property type="entry name" value="Cytochrome P450"/>
    <property type="match status" value="1"/>
</dbReference>
<evidence type="ECO:0000313" key="17">
    <source>
        <dbReference type="EMBL" id="KAK2707220.1"/>
    </source>
</evidence>
<dbReference type="GO" id="GO:0016705">
    <property type="term" value="F:oxidoreductase activity, acting on paired donors, with incorporation or reduction of molecular oxygen"/>
    <property type="evidence" value="ECO:0007669"/>
    <property type="project" value="InterPro"/>
</dbReference>
<dbReference type="FunFam" id="1.10.630.10:FF:000042">
    <property type="entry name" value="Cytochrome P450"/>
    <property type="match status" value="1"/>
</dbReference>
<evidence type="ECO:0000256" key="2">
    <source>
        <dbReference type="ARBA" id="ARBA00004174"/>
    </source>
</evidence>
<keyword evidence="16" id="KW-1133">Transmembrane helix</keyword>
<comment type="function">
    <text evidence="13">Cytochromes P450 are a group of heme-thiolate monooxygenases. They oxidize a variety of structurally unrelated compounds, including steroids, fatty acids, and xenobiotics.</text>
</comment>
<feature type="binding site" description="axial binding residue" evidence="14">
    <location>
        <position position="447"/>
    </location>
    <ligand>
        <name>heme</name>
        <dbReference type="ChEBI" id="CHEBI:30413"/>
    </ligand>
    <ligandPart>
        <name>Fe</name>
        <dbReference type="ChEBI" id="CHEBI:18248"/>
    </ligandPart>
</feature>
<comment type="cofactor">
    <cofactor evidence="1 14">
        <name>heme</name>
        <dbReference type="ChEBI" id="CHEBI:30413"/>
    </cofactor>
</comment>
<dbReference type="GO" id="GO:0005506">
    <property type="term" value="F:iron ion binding"/>
    <property type="evidence" value="ECO:0007669"/>
    <property type="project" value="InterPro"/>
</dbReference>
<keyword evidence="8" id="KW-0492">Microsome</keyword>
<evidence type="ECO:0000256" key="7">
    <source>
        <dbReference type="ARBA" id="ARBA00022824"/>
    </source>
</evidence>
<evidence type="ECO:0000256" key="4">
    <source>
        <dbReference type="ARBA" id="ARBA00010617"/>
    </source>
</evidence>
<evidence type="ECO:0000256" key="16">
    <source>
        <dbReference type="SAM" id="Phobius"/>
    </source>
</evidence>
<dbReference type="PROSITE" id="PS00086">
    <property type="entry name" value="CYTOCHROME_P450"/>
    <property type="match status" value="1"/>
</dbReference>
<gene>
    <name evidence="17" type="ORF">QYM36_015041</name>
</gene>
<evidence type="ECO:0000256" key="12">
    <source>
        <dbReference type="ARBA" id="ARBA00023136"/>
    </source>
</evidence>
<dbReference type="GO" id="GO:0020037">
    <property type="term" value="F:heme binding"/>
    <property type="evidence" value="ECO:0007669"/>
    <property type="project" value="InterPro"/>
</dbReference>
<keyword evidence="5 14" id="KW-0349">Heme</keyword>
<dbReference type="GO" id="GO:0005789">
    <property type="term" value="C:endoplasmic reticulum membrane"/>
    <property type="evidence" value="ECO:0007669"/>
    <property type="project" value="UniProtKB-SubCell"/>
</dbReference>
<dbReference type="PRINTS" id="PR00463">
    <property type="entry name" value="EP450I"/>
</dbReference>
<evidence type="ECO:0000256" key="11">
    <source>
        <dbReference type="ARBA" id="ARBA00023033"/>
    </source>
</evidence>
<keyword evidence="6 14" id="KW-0479">Metal-binding</keyword>
<protein>
    <recommendedName>
        <fullName evidence="19">Cytochrome P450</fullName>
    </recommendedName>
</protein>
<proteinExistence type="inferred from homology"/>
<keyword evidence="9 15" id="KW-0560">Oxidoreductase</keyword>
<keyword evidence="11 15" id="KW-0503">Monooxygenase</keyword>
<evidence type="ECO:0000256" key="14">
    <source>
        <dbReference type="PIRSR" id="PIRSR602401-1"/>
    </source>
</evidence>
<evidence type="ECO:0000256" key="6">
    <source>
        <dbReference type="ARBA" id="ARBA00022723"/>
    </source>
</evidence>
<keyword evidence="12 16" id="KW-0472">Membrane</keyword>
<keyword evidence="7" id="KW-0256">Endoplasmic reticulum</keyword>
<dbReference type="PANTHER" id="PTHR24302:SF15">
    <property type="entry name" value="FATTY-ACID PEROXYGENASE"/>
    <property type="match status" value="1"/>
</dbReference>
<evidence type="ECO:0000256" key="5">
    <source>
        <dbReference type="ARBA" id="ARBA00022617"/>
    </source>
</evidence>
<dbReference type="InterPro" id="IPR002401">
    <property type="entry name" value="Cyt_P450_E_grp-I"/>
</dbReference>
<dbReference type="AlphaFoldDB" id="A0AA88L476"/>
<dbReference type="EMBL" id="JAVRJZ010000019">
    <property type="protein sequence ID" value="KAK2707220.1"/>
    <property type="molecule type" value="Genomic_DNA"/>
</dbReference>
<accession>A0AA88L476</accession>
<feature type="transmembrane region" description="Helical" evidence="16">
    <location>
        <begin position="6"/>
        <end position="26"/>
    </location>
</feature>
<reference evidence="17" key="1">
    <citation type="submission" date="2023-07" db="EMBL/GenBank/DDBJ databases">
        <title>Chromosome-level genome assembly of Artemia franciscana.</title>
        <authorList>
            <person name="Jo E."/>
        </authorList>
    </citation>
    <scope>NUCLEOTIDE SEQUENCE</scope>
    <source>
        <tissue evidence="17">Whole body</tissue>
    </source>
</reference>
<dbReference type="InterPro" id="IPR036396">
    <property type="entry name" value="Cyt_P450_sf"/>
</dbReference>
<name>A0AA88L476_ARTSF</name>
<dbReference type="GO" id="GO:0008395">
    <property type="term" value="F:steroid hydroxylase activity"/>
    <property type="evidence" value="ECO:0007669"/>
    <property type="project" value="TreeGrafter"/>
</dbReference>
<dbReference type="PANTHER" id="PTHR24302">
    <property type="entry name" value="CYTOCHROME P450 FAMILY 3"/>
    <property type="match status" value="1"/>
</dbReference>
<comment type="subcellular location">
    <subcellularLocation>
        <location evidence="3">Endoplasmic reticulum membrane</location>
        <topology evidence="3">Peripheral membrane protein</topology>
    </subcellularLocation>
    <subcellularLocation>
        <location evidence="2">Microsome membrane</location>
        <topology evidence="2">Peripheral membrane protein</topology>
    </subcellularLocation>
</comment>